<evidence type="ECO:0000256" key="4">
    <source>
        <dbReference type="ARBA" id="ARBA00022729"/>
    </source>
</evidence>
<dbReference type="PANTHER" id="PTHR24256">
    <property type="entry name" value="TRYPTASE-RELATED"/>
    <property type="match status" value="1"/>
</dbReference>
<keyword evidence="5" id="KW-0391">Immunity</keyword>
<dbReference type="GO" id="GO:0004252">
    <property type="term" value="F:serine-type endopeptidase activity"/>
    <property type="evidence" value="ECO:0007669"/>
    <property type="project" value="InterPro"/>
</dbReference>
<evidence type="ECO:0000313" key="11">
    <source>
        <dbReference type="EMBL" id="KFB44176.1"/>
    </source>
</evidence>
<dbReference type="OMA" id="YVYRACN"/>
<dbReference type="Pfam" id="PF00089">
    <property type="entry name" value="Trypsin"/>
    <property type="match status" value="1"/>
</dbReference>
<evidence type="ECO:0000259" key="10">
    <source>
        <dbReference type="PROSITE" id="PS50240"/>
    </source>
</evidence>
<protein>
    <submittedName>
        <fullName evidence="12">Peptidase S1 domain-containing protein</fullName>
    </submittedName>
</protein>
<feature type="chain" id="PRO_5001784141" evidence="9">
    <location>
        <begin position="23"/>
        <end position="259"/>
    </location>
</feature>
<dbReference type="GO" id="GO:0045087">
    <property type="term" value="P:innate immune response"/>
    <property type="evidence" value="ECO:0007669"/>
    <property type="project" value="UniProtKB-KW"/>
</dbReference>
<evidence type="ECO:0000256" key="2">
    <source>
        <dbReference type="ARBA" id="ARBA00022525"/>
    </source>
</evidence>
<reference evidence="11 13" key="1">
    <citation type="journal article" date="2014" name="BMC Genomics">
        <title>Genome sequence of Anopheles sinensis provides insight into genetics basis of mosquito competence for malaria parasites.</title>
        <authorList>
            <person name="Zhou D."/>
            <person name="Zhang D."/>
            <person name="Ding G."/>
            <person name="Shi L."/>
            <person name="Hou Q."/>
            <person name="Ye Y."/>
            <person name="Xu Y."/>
            <person name="Zhou H."/>
            <person name="Xiong C."/>
            <person name="Li S."/>
            <person name="Yu J."/>
            <person name="Hong S."/>
            <person name="Yu X."/>
            <person name="Zou P."/>
            <person name="Chen C."/>
            <person name="Chang X."/>
            <person name="Wang W."/>
            <person name="Lv Y."/>
            <person name="Sun Y."/>
            <person name="Ma L."/>
            <person name="Shen B."/>
            <person name="Zhu C."/>
        </authorList>
    </citation>
    <scope>NUCLEOTIDE SEQUENCE [LARGE SCALE GENOMIC DNA]</scope>
</reference>
<evidence type="ECO:0000313" key="12">
    <source>
        <dbReference type="EnsemblMetazoa" id="ASIC012021-PA"/>
    </source>
</evidence>
<proteinExistence type="inferred from homology"/>
<dbReference type="SMART" id="SM00020">
    <property type="entry name" value="Tryp_SPc"/>
    <property type="match status" value="1"/>
</dbReference>
<dbReference type="GO" id="GO:0005576">
    <property type="term" value="C:extracellular region"/>
    <property type="evidence" value="ECO:0007669"/>
    <property type="project" value="UniProtKB-SubCell"/>
</dbReference>
<evidence type="ECO:0000313" key="13">
    <source>
        <dbReference type="Proteomes" id="UP000030765"/>
    </source>
</evidence>
<dbReference type="InterPro" id="IPR043504">
    <property type="entry name" value="Peptidase_S1_PA_chymotrypsin"/>
</dbReference>
<evidence type="ECO:0000256" key="3">
    <source>
        <dbReference type="ARBA" id="ARBA00022588"/>
    </source>
</evidence>
<reference evidence="12" key="2">
    <citation type="submission" date="2020-05" db="UniProtKB">
        <authorList>
            <consortium name="EnsemblMetazoa"/>
        </authorList>
    </citation>
    <scope>IDENTIFICATION</scope>
</reference>
<gene>
    <name evidence="11" type="ORF">ZHAS_00012021</name>
</gene>
<comment type="subcellular location">
    <subcellularLocation>
        <location evidence="1">Secreted</location>
    </subcellularLocation>
</comment>
<keyword evidence="2" id="KW-0964">Secreted</keyword>
<evidence type="ECO:0000256" key="1">
    <source>
        <dbReference type="ARBA" id="ARBA00004613"/>
    </source>
</evidence>
<feature type="domain" description="Peptidase S1" evidence="10">
    <location>
        <begin position="31"/>
        <end position="220"/>
    </location>
</feature>
<feature type="signal peptide" evidence="9">
    <location>
        <begin position="1"/>
        <end position="22"/>
    </location>
</feature>
<keyword evidence="7" id="KW-0325">Glycoprotein</keyword>
<accession>A0A084W1T2</accession>
<evidence type="ECO:0000256" key="5">
    <source>
        <dbReference type="ARBA" id="ARBA00022859"/>
    </source>
</evidence>
<organism evidence="11">
    <name type="scientific">Anopheles sinensis</name>
    <name type="common">Mosquito</name>
    <dbReference type="NCBI Taxonomy" id="74873"/>
    <lineage>
        <taxon>Eukaryota</taxon>
        <taxon>Metazoa</taxon>
        <taxon>Ecdysozoa</taxon>
        <taxon>Arthropoda</taxon>
        <taxon>Hexapoda</taxon>
        <taxon>Insecta</taxon>
        <taxon>Pterygota</taxon>
        <taxon>Neoptera</taxon>
        <taxon>Endopterygota</taxon>
        <taxon>Diptera</taxon>
        <taxon>Nematocera</taxon>
        <taxon>Culicoidea</taxon>
        <taxon>Culicidae</taxon>
        <taxon>Anophelinae</taxon>
        <taxon>Anopheles</taxon>
    </lineage>
</organism>
<dbReference type="EnsemblMetazoa" id="ASIC012021-RA">
    <property type="protein sequence ID" value="ASIC012021-PA"/>
    <property type="gene ID" value="ASIC012021"/>
</dbReference>
<dbReference type="InterPro" id="IPR009003">
    <property type="entry name" value="Peptidase_S1_PA"/>
</dbReference>
<dbReference type="InterPro" id="IPR001254">
    <property type="entry name" value="Trypsin_dom"/>
</dbReference>
<keyword evidence="6" id="KW-1015">Disulfide bond</keyword>
<evidence type="ECO:0000256" key="7">
    <source>
        <dbReference type="ARBA" id="ARBA00023180"/>
    </source>
</evidence>
<dbReference type="EMBL" id="ATLV01019446">
    <property type="status" value="NOT_ANNOTATED_CDS"/>
    <property type="molecule type" value="Genomic_DNA"/>
</dbReference>
<evidence type="ECO:0000256" key="8">
    <source>
        <dbReference type="ARBA" id="ARBA00024195"/>
    </source>
</evidence>
<evidence type="ECO:0000256" key="6">
    <source>
        <dbReference type="ARBA" id="ARBA00023157"/>
    </source>
</evidence>
<evidence type="ECO:0000256" key="9">
    <source>
        <dbReference type="SAM" id="SignalP"/>
    </source>
</evidence>
<dbReference type="VEuPathDB" id="VectorBase:ASIS021860"/>
<dbReference type="AlphaFoldDB" id="A0A084W1T2"/>
<dbReference type="SUPFAM" id="SSF50494">
    <property type="entry name" value="Trypsin-like serine proteases"/>
    <property type="match status" value="1"/>
</dbReference>
<dbReference type="VEuPathDB" id="VectorBase:ASIC012021"/>
<name>A0A084W1T2_ANOSI</name>
<sequence length="259" mass="28803">MGVSLSAVVLFTTLLLGHFAHSQYDGRENRMASGTDVGPGEAPYQASVRLIEADRHLGSGAILNVRFVISQASFIYKLMRQMPNRALYSLARVRVGQSGLKSQANDQFRPIQSCTFHPEFDFELAQNDVALLKTSSPIELNPLVQPIALYRGPIADGSVVRYTDWGADMGNVGGPLVIVEDGTPQLVGVMTYVYRACNSTVPAGFERMWDHYGWITTSSKINYKYTDLEQTCRVVRNVASQLQTKKKALRRRRAAREVN</sequence>
<dbReference type="GO" id="GO:0006508">
    <property type="term" value="P:proteolysis"/>
    <property type="evidence" value="ECO:0007669"/>
    <property type="project" value="InterPro"/>
</dbReference>
<dbReference type="InterPro" id="IPR051487">
    <property type="entry name" value="Ser/Thr_Proteases_Immune/Dev"/>
</dbReference>
<keyword evidence="3" id="KW-0399">Innate immunity</keyword>
<dbReference type="Gene3D" id="2.40.10.10">
    <property type="entry name" value="Trypsin-like serine proteases"/>
    <property type="match status" value="2"/>
</dbReference>
<dbReference type="EMBL" id="KE525270">
    <property type="protein sequence ID" value="KFB44176.1"/>
    <property type="molecule type" value="Genomic_DNA"/>
</dbReference>
<keyword evidence="4 9" id="KW-0732">Signal</keyword>
<keyword evidence="13" id="KW-1185">Reference proteome</keyword>
<dbReference type="Proteomes" id="UP000030765">
    <property type="component" value="Unassembled WGS sequence"/>
</dbReference>
<dbReference type="OrthoDB" id="7738471at2759"/>
<dbReference type="STRING" id="74873.A0A084W1T2"/>
<dbReference type="PROSITE" id="PS50240">
    <property type="entry name" value="TRYPSIN_DOM"/>
    <property type="match status" value="1"/>
</dbReference>
<comment type="similarity">
    <text evidence="8">Belongs to the peptidase S1 family. CLIP subfamily.</text>
</comment>